<comment type="caution">
    <text evidence="4">The sequence shown here is derived from an EMBL/GenBank/DDBJ whole genome shotgun (WGS) entry which is preliminary data.</text>
</comment>
<dbReference type="Proteomes" id="UP000429607">
    <property type="component" value="Unassembled WGS sequence"/>
</dbReference>
<name>A0A6A3KDL6_9STRA</name>
<evidence type="ECO:0000256" key="2">
    <source>
        <dbReference type="SAM" id="Phobius"/>
    </source>
</evidence>
<keyword evidence="2" id="KW-0472">Membrane</keyword>
<protein>
    <submittedName>
        <fullName evidence="4">Uncharacterized protein</fullName>
    </submittedName>
</protein>
<evidence type="ECO:0000313" key="4">
    <source>
        <dbReference type="EMBL" id="KAE9002094.1"/>
    </source>
</evidence>
<dbReference type="OrthoDB" id="121465at2759"/>
<feature type="compositionally biased region" description="Low complexity" evidence="1">
    <location>
        <begin position="496"/>
        <end position="508"/>
    </location>
</feature>
<feature type="region of interest" description="Disordered" evidence="1">
    <location>
        <begin position="482"/>
        <end position="526"/>
    </location>
</feature>
<gene>
    <name evidence="3" type="ORF">PR001_g20298</name>
    <name evidence="4" type="ORF">PR002_g17722</name>
    <name evidence="5" type="ORF">PR003_g18361</name>
</gene>
<feature type="transmembrane region" description="Helical" evidence="2">
    <location>
        <begin position="254"/>
        <end position="273"/>
    </location>
</feature>
<reference evidence="6 8" key="1">
    <citation type="submission" date="2018-09" db="EMBL/GenBank/DDBJ databases">
        <title>Genomic investigation of the strawberry pathogen Phytophthora fragariae indicates pathogenicity is determined by transcriptional variation in three key races.</title>
        <authorList>
            <person name="Adams T.M."/>
            <person name="Armitage A.D."/>
            <person name="Sobczyk M.K."/>
            <person name="Bates H.J."/>
            <person name="Dunwell J.M."/>
            <person name="Nellist C.F."/>
            <person name="Harrison R.J."/>
        </authorList>
    </citation>
    <scope>NUCLEOTIDE SEQUENCE [LARGE SCALE GENOMIC DNA]</scope>
    <source>
        <strain evidence="3 6">SCRP249</strain>
        <strain evidence="4 8">SCRP324</strain>
        <strain evidence="5 7">SCRP333</strain>
    </source>
</reference>
<feature type="compositionally biased region" description="Basic and acidic residues" evidence="1">
    <location>
        <begin position="516"/>
        <end position="526"/>
    </location>
</feature>
<proteinExistence type="predicted"/>
<feature type="region of interest" description="Disordered" evidence="1">
    <location>
        <begin position="98"/>
        <end position="152"/>
    </location>
</feature>
<organism evidence="4 8">
    <name type="scientific">Phytophthora rubi</name>
    <dbReference type="NCBI Taxonomy" id="129364"/>
    <lineage>
        <taxon>Eukaryota</taxon>
        <taxon>Sar</taxon>
        <taxon>Stramenopiles</taxon>
        <taxon>Oomycota</taxon>
        <taxon>Peronosporomycetes</taxon>
        <taxon>Peronosporales</taxon>
        <taxon>Peronosporaceae</taxon>
        <taxon>Phytophthora</taxon>
    </lineage>
</organism>
<evidence type="ECO:0000256" key="1">
    <source>
        <dbReference type="SAM" id="MobiDB-lite"/>
    </source>
</evidence>
<keyword evidence="2" id="KW-1133">Transmembrane helix</keyword>
<accession>A0A6A3KDL6</accession>
<keyword evidence="2" id="KW-0812">Transmembrane</keyword>
<evidence type="ECO:0000313" key="7">
    <source>
        <dbReference type="Proteomes" id="UP000434957"/>
    </source>
</evidence>
<evidence type="ECO:0000313" key="5">
    <source>
        <dbReference type="EMBL" id="KAE9317934.1"/>
    </source>
</evidence>
<evidence type="ECO:0000313" key="3">
    <source>
        <dbReference type="EMBL" id="KAE8994786.1"/>
    </source>
</evidence>
<keyword evidence="7" id="KW-1185">Reference proteome</keyword>
<dbReference type="EMBL" id="QXFT01001465">
    <property type="protein sequence ID" value="KAE9317934.1"/>
    <property type="molecule type" value="Genomic_DNA"/>
</dbReference>
<sequence length="526" mass="57797">MAPAASKLAAKTKKGDDDVDPTLKRIAALFELEKAIQDGTLTPNDKRLAQTEFWSAMRSILAVNERSSGFEILDDIEAALISGQADPVMAFSGPINLLPPPSRQRAGGKAPMHPAFSTGEKRPSTGAGASGKTPKPPKKQKLTLPNLPPIEPPPARAASMIDFELSPRAPVPLREDLEVLYVKASAHGVTVYVMAYPWVEIQLWYDPAEYPELYVEHWRFWMNGRRVFWEWGLHAPLTSNAALTQRRKRKMAAVAARLVFISMNIATFGYYNFLHRLEYSGNTLLMWWGGLPGKTSSAGSASAGPTSEDLGEMCRRSKFEYKTRIHSVLTPGRLDKNAYKNMTSLLVLSGALNPACKKPENRLSDLALARVRLDVTSQRPARKHWKGNLKAGVWKALVEDTRIRDLQATVEAQLRDSTYEIPRATAFDPKEATKSGYDPFKKADGSYTTLAPNEVLPVGHDDVVAAQGDDDATSETVDEVIDMTGDQSQVVEGTPSGNNNDESSDSSSTASLLRMVSEKTPKTEIK</sequence>
<dbReference type="EMBL" id="QXFV01001985">
    <property type="protein sequence ID" value="KAE8994786.1"/>
    <property type="molecule type" value="Genomic_DNA"/>
</dbReference>
<dbReference type="EMBL" id="QXFU01001454">
    <property type="protein sequence ID" value="KAE9002094.1"/>
    <property type="molecule type" value="Genomic_DNA"/>
</dbReference>
<evidence type="ECO:0000313" key="8">
    <source>
        <dbReference type="Proteomes" id="UP000435112"/>
    </source>
</evidence>
<dbReference type="AlphaFoldDB" id="A0A6A3KDL6"/>
<evidence type="ECO:0000313" key="6">
    <source>
        <dbReference type="Proteomes" id="UP000429607"/>
    </source>
</evidence>
<dbReference type="Proteomes" id="UP000435112">
    <property type="component" value="Unassembled WGS sequence"/>
</dbReference>
<dbReference type="Proteomes" id="UP000434957">
    <property type="component" value="Unassembled WGS sequence"/>
</dbReference>